<organism evidence="1">
    <name type="scientific">Triticum urartu</name>
    <name type="common">Red wild einkorn</name>
    <name type="synonym">Crithodium urartu</name>
    <dbReference type="NCBI Taxonomy" id="4572"/>
    <lineage>
        <taxon>Eukaryota</taxon>
        <taxon>Viridiplantae</taxon>
        <taxon>Streptophyta</taxon>
        <taxon>Embryophyta</taxon>
        <taxon>Tracheophyta</taxon>
        <taxon>Spermatophyta</taxon>
        <taxon>Magnoliopsida</taxon>
        <taxon>Liliopsida</taxon>
        <taxon>Poales</taxon>
        <taxon>Poaceae</taxon>
        <taxon>BOP clade</taxon>
        <taxon>Pooideae</taxon>
        <taxon>Triticodae</taxon>
        <taxon>Triticeae</taxon>
        <taxon>Triticinae</taxon>
        <taxon>Triticum</taxon>
    </lineage>
</organism>
<dbReference type="PANTHER" id="PTHR31365">
    <property type="entry name" value="EXPRESSED PROTEIN"/>
    <property type="match status" value="1"/>
</dbReference>
<proteinExistence type="predicted"/>
<dbReference type="EMBL" id="KD104760">
    <property type="protein sequence ID" value="EMS60787.1"/>
    <property type="molecule type" value="Genomic_DNA"/>
</dbReference>
<sequence length="179" mass="18249">MAATHATDTRPAATMAVDACHGLPASCSERMLRRAAPSAATALLRRALSNSPRPRSSAAATAVASSSAVNSILLRSLKEHYLEVSKMTPPPKISPPKPYTIVKGALDQTSGPVLRRSYGEAGEEISISVARLSNIIPPGADSDSDGSDGAGGAGEQQVAAVPVAAAAKGGGEYQGRIFQ</sequence>
<dbReference type="AlphaFoldDB" id="M7ZKZ0"/>
<name>M7ZKZ0_TRIUA</name>
<dbReference type="STRING" id="4572.M7ZKZ0"/>
<reference evidence="1" key="1">
    <citation type="journal article" date="2013" name="Nature">
        <title>Draft genome of the wheat A-genome progenitor Triticum urartu.</title>
        <authorList>
            <person name="Ling H.Q."/>
            <person name="Zhao S."/>
            <person name="Liu D."/>
            <person name="Wang J."/>
            <person name="Sun H."/>
            <person name="Zhang C."/>
            <person name="Fan H."/>
            <person name="Li D."/>
            <person name="Dong L."/>
            <person name="Tao Y."/>
            <person name="Gao C."/>
            <person name="Wu H."/>
            <person name="Li Y."/>
            <person name="Cui Y."/>
            <person name="Guo X."/>
            <person name="Zheng S."/>
            <person name="Wang B."/>
            <person name="Yu K."/>
            <person name="Liang Q."/>
            <person name="Yang W."/>
            <person name="Lou X."/>
            <person name="Chen J."/>
            <person name="Feng M."/>
            <person name="Jian J."/>
            <person name="Zhang X."/>
            <person name="Luo G."/>
            <person name="Jiang Y."/>
            <person name="Liu J."/>
            <person name="Wang Z."/>
            <person name="Sha Y."/>
            <person name="Zhang B."/>
            <person name="Wu H."/>
            <person name="Tang D."/>
            <person name="Shen Q."/>
            <person name="Xue P."/>
            <person name="Zou S."/>
            <person name="Wang X."/>
            <person name="Liu X."/>
            <person name="Wang F."/>
            <person name="Yang Y."/>
            <person name="An X."/>
            <person name="Dong Z."/>
            <person name="Zhang K."/>
            <person name="Zhang X."/>
            <person name="Luo M.C."/>
            <person name="Dvorak J."/>
            <person name="Tong Y."/>
            <person name="Wang J."/>
            <person name="Yang H."/>
            <person name="Li Z."/>
            <person name="Wang D."/>
            <person name="Zhang A."/>
            <person name="Wang J."/>
        </authorList>
    </citation>
    <scope>NUCLEOTIDE SEQUENCE</scope>
</reference>
<gene>
    <name evidence="1" type="ORF">TRIUR3_18828</name>
</gene>
<accession>M7ZKZ0</accession>
<dbReference type="PANTHER" id="PTHR31365:SF2">
    <property type="entry name" value="OS01G0771100 PROTEIN"/>
    <property type="match status" value="1"/>
</dbReference>
<protein>
    <submittedName>
        <fullName evidence="1">Uncharacterized protein</fullName>
    </submittedName>
</protein>
<evidence type="ECO:0000313" key="1">
    <source>
        <dbReference type="EMBL" id="EMS60787.1"/>
    </source>
</evidence>
<dbReference type="eggNOG" id="KOG2536">
    <property type="taxonomic scope" value="Eukaryota"/>
</dbReference>